<name>A0A413JTM7_BACFG</name>
<protein>
    <submittedName>
        <fullName evidence="1">Type VI secretion system membrane-associated complex protein TssG</fullName>
    </submittedName>
</protein>
<dbReference type="AlphaFoldDB" id="A0A413JTM7"/>
<reference evidence="1 2" key="1">
    <citation type="submission" date="2018-08" db="EMBL/GenBank/DDBJ databases">
        <title>A genome reference for cultivated species of the human gut microbiota.</title>
        <authorList>
            <person name="Zou Y."/>
            <person name="Xue W."/>
            <person name="Luo G."/>
        </authorList>
    </citation>
    <scope>NUCLEOTIDE SEQUENCE [LARGE SCALE GENOMIC DNA]</scope>
    <source>
        <strain evidence="1 2">OF01-1</strain>
    </source>
</reference>
<dbReference type="Pfam" id="PF06996">
    <property type="entry name" value="T6SS_TssG"/>
    <property type="match status" value="1"/>
</dbReference>
<evidence type="ECO:0000313" key="2">
    <source>
        <dbReference type="Proteomes" id="UP000284614"/>
    </source>
</evidence>
<proteinExistence type="predicted"/>
<accession>A0A413JTM7</accession>
<dbReference type="InterPro" id="IPR010732">
    <property type="entry name" value="T6SS_TssG-like"/>
</dbReference>
<sequence>MEYRLPKEIKGHLPPNTMDTDFKAELYGALLSEAGFDTTQIMMVRDGNNLSNVSKDIRSVKHRNLPGMADSCIEVKTNRRGIYDSLPEGLFHDSLFPGKVKDLELILEEMQQHRNEEFFIRRFFSLLESEVDRAGIQAQLLELRYDKKNKYSDYAKLFAACWPVIHFLSGRGALLFIKFIPHIHSIRGRLEEVSDALSQILEAPVRVRPKMVQRKINAQKTNRLGNMRLGTNSVNVGFLNGADVDLHIHIGDIPTREVERFLPGNNSRRALEMLADIFLGAWREFDVTVSVAPAERKTYLKPVGDASPCYLGINTYL</sequence>
<dbReference type="Proteomes" id="UP000284614">
    <property type="component" value="Unassembled WGS sequence"/>
</dbReference>
<dbReference type="RefSeq" id="WP_005819906.1">
    <property type="nucleotide sequence ID" value="NZ_CAXSXC010000032.1"/>
</dbReference>
<dbReference type="EMBL" id="QSDG01000025">
    <property type="protein sequence ID" value="RGY65208.1"/>
    <property type="molecule type" value="Genomic_DNA"/>
</dbReference>
<comment type="caution">
    <text evidence="1">The sequence shown here is derived from an EMBL/GenBank/DDBJ whole genome shotgun (WGS) entry which is preliminary data.</text>
</comment>
<gene>
    <name evidence="1" type="ORF">DXA27_20420</name>
</gene>
<evidence type="ECO:0000313" key="1">
    <source>
        <dbReference type="EMBL" id="RGY65208.1"/>
    </source>
</evidence>
<organism evidence="1 2">
    <name type="scientific">Bacteroides fragilis</name>
    <dbReference type="NCBI Taxonomy" id="817"/>
    <lineage>
        <taxon>Bacteria</taxon>
        <taxon>Pseudomonadati</taxon>
        <taxon>Bacteroidota</taxon>
        <taxon>Bacteroidia</taxon>
        <taxon>Bacteroidales</taxon>
        <taxon>Bacteroidaceae</taxon>
        <taxon>Bacteroides</taxon>
    </lineage>
</organism>